<dbReference type="GO" id="GO:0003677">
    <property type="term" value="F:DNA binding"/>
    <property type="evidence" value="ECO:0007669"/>
    <property type="project" value="UniProtKB-KW"/>
</dbReference>
<reference evidence="4 5" key="1">
    <citation type="journal article" date="2019" name="Sci. Rep.">
        <title>Orb-weaving spider Araneus ventricosus genome elucidates the spidroin gene catalogue.</title>
        <authorList>
            <person name="Kono N."/>
            <person name="Nakamura H."/>
            <person name="Ohtoshi R."/>
            <person name="Moran D.A.P."/>
            <person name="Shinohara A."/>
            <person name="Yoshida Y."/>
            <person name="Fujiwara M."/>
            <person name="Mori M."/>
            <person name="Tomita M."/>
            <person name="Arakawa K."/>
        </authorList>
    </citation>
    <scope>NUCLEOTIDE SEQUENCE [LARGE SCALE GENOMIC DNA]</scope>
</reference>
<dbReference type="Pfam" id="PF03221">
    <property type="entry name" value="HTH_Tnp_Tc5"/>
    <property type="match status" value="1"/>
</dbReference>
<dbReference type="InterPro" id="IPR050863">
    <property type="entry name" value="CenT-Element_Derived"/>
</dbReference>
<dbReference type="PANTHER" id="PTHR19303:SF73">
    <property type="entry name" value="PROTEIN PDC2"/>
    <property type="match status" value="1"/>
</dbReference>
<keyword evidence="2" id="KW-0238">DNA-binding</keyword>
<dbReference type="InterPro" id="IPR006600">
    <property type="entry name" value="HTH_CenpB_DNA-bd_dom"/>
</dbReference>
<protein>
    <submittedName>
        <fullName evidence="4">Tigger transposable element-derived protein 4</fullName>
    </submittedName>
</protein>
<dbReference type="SMART" id="SM00674">
    <property type="entry name" value="CENPB"/>
    <property type="match status" value="1"/>
</dbReference>
<dbReference type="PROSITE" id="PS51253">
    <property type="entry name" value="HTH_CENPB"/>
    <property type="match status" value="1"/>
</dbReference>
<dbReference type="AlphaFoldDB" id="A0A4Y2JQJ1"/>
<accession>A0A4Y2JQJ1</accession>
<evidence type="ECO:0000259" key="3">
    <source>
        <dbReference type="PROSITE" id="PS51253"/>
    </source>
</evidence>
<dbReference type="Gene3D" id="1.10.10.60">
    <property type="entry name" value="Homeodomain-like"/>
    <property type="match status" value="1"/>
</dbReference>
<proteinExistence type="predicted"/>
<dbReference type="PANTHER" id="PTHR19303">
    <property type="entry name" value="TRANSPOSON"/>
    <property type="match status" value="1"/>
</dbReference>
<name>A0A4Y2JQJ1_ARAVE</name>
<evidence type="ECO:0000256" key="2">
    <source>
        <dbReference type="ARBA" id="ARBA00023125"/>
    </source>
</evidence>
<sequence>MWMVNSNENSKNLKFRKTETSEIDEVGIKWFRSARAKNIPINGVLLQEKAREVGRTLGLDTFKVSNGWLEKFRTRHNISFKSICGEEKSVDPNHVTDWVEKLKSVCQGYDVKNIFNADESDLFYRILPDKTLCFKGEKCSGGKISIERLTILLCYNILGESETPLVIGKAGKPRCFKNLTYGNLMFPAILTRKHG</sequence>
<keyword evidence="5" id="KW-1185">Reference proteome</keyword>
<dbReference type="SUPFAM" id="SSF46689">
    <property type="entry name" value="Homeodomain-like"/>
    <property type="match status" value="1"/>
</dbReference>
<comment type="caution">
    <text evidence="4">The sequence shown here is derived from an EMBL/GenBank/DDBJ whole genome shotgun (WGS) entry which is preliminary data.</text>
</comment>
<feature type="domain" description="HTH CENPB-type" evidence="3">
    <location>
        <begin position="11"/>
        <end position="82"/>
    </location>
</feature>
<evidence type="ECO:0000313" key="4">
    <source>
        <dbReference type="EMBL" id="GBM91602.1"/>
    </source>
</evidence>
<gene>
    <name evidence="4" type="primary">Tigd4_191</name>
    <name evidence="4" type="ORF">AVEN_250643_1</name>
</gene>
<dbReference type="EMBL" id="BGPR01191122">
    <property type="protein sequence ID" value="GBM91602.1"/>
    <property type="molecule type" value="Genomic_DNA"/>
</dbReference>
<comment type="subcellular location">
    <subcellularLocation>
        <location evidence="1">Nucleus</location>
    </subcellularLocation>
</comment>
<dbReference type="OrthoDB" id="6431703at2759"/>
<organism evidence="4 5">
    <name type="scientific">Araneus ventricosus</name>
    <name type="common">Orbweaver spider</name>
    <name type="synonym">Epeira ventricosa</name>
    <dbReference type="NCBI Taxonomy" id="182803"/>
    <lineage>
        <taxon>Eukaryota</taxon>
        <taxon>Metazoa</taxon>
        <taxon>Ecdysozoa</taxon>
        <taxon>Arthropoda</taxon>
        <taxon>Chelicerata</taxon>
        <taxon>Arachnida</taxon>
        <taxon>Araneae</taxon>
        <taxon>Araneomorphae</taxon>
        <taxon>Entelegynae</taxon>
        <taxon>Araneoidea</taxon>
        <taxon>Araneidae</taxon>
        <taxon>Araneus</taxon>
    </lineage>
</organism>
<dbReference type="Proteomes" id="UP000499080">
    <property type="component" value="Unassembled WGS sequence"/>
</dbReference>
<dbReference type="GO" id="GO:0005634">
    <property type="term" value="C:nucleus"/>
    <property type="evidence" value="ECO:0007669"/>
    <property type="project" value="UniProtKB-SubCell"/>
</dbReference>
<dbReference type="InterPro" id="IPR009057">
    <property type="entry name" value="Homeodomain-like_sf"/>
</dbReference>
<evidence type="ECO:0000256" key="1">
    <source>
        <dbReference type="ARBA" id="ARBA00004123"/>
    </source>
</evidence>
<evidence type="ECO:0000313" key="5">
    <source>
        <dbReference type="Proteomes" id="UP000499080"/>
    </source>
</evidence>